<evidence type="ECO:0000313" key="1">
    <source>
        <dbReference type="EMBL" id="SDW81411.1"/>
    </source>
</evidence>
<reference evidence="1 2" key="1">
    <citation type="submission" date="2016-10" db="EMBL/GenBank/DDBJ databases">
        <authorList>
            <person name="de Groot N.N."/>
        </authorList>
    </citation>
    <scope>NUCLEOTIDE SEQUENCE [LARGE SCALE GENOMIC DNA]</scope>
    <source>
        <strain evidence="1 2">DSM 45610</strain>
    </source>
</reference>
<protein>
    <submittedName>
        <fullName evidence="1">Uncharacterized protein</fullName>
    </submittedName>
</protein>
<name>A0A1H2WLH1_9BACL</name>
<organism evidence="1 2">
    <name type="scientific">Marininema mesophilum</name>
    <dbReference type="NCBI Taxonomy" id="1048340"/>
    <lineage>
        <taxon>Bacteria</taxon>
        <taxon>Bacillati</taxon>
        <taxon>Bacillota</taxon>
        <taxon>Bacilli</taxon>
        <taxon>Bacillales</taxon>
        <taxon>Thermoactinomycetaceae</taxon>
        <taxon>Marininema</taxon>
    </lineage>
</organism>
<gene>
    <name evidence="1" type="ORF">SAMN05444487_106171</name>
</gene>
<keyword evidence="2" id="KW-1185">Reference proteome</keyword>
<proteinExistence type="predicted"/>
<dbReference type="EMBL" id="FNNQ01000006">
    <property type="protein sequence ID" value="SDW81411.1"/>
    <property type="molecule type" value="Genomic_DNA"/>
</dbReference>
<accession>A0A1H2WLH1</accession>
<evidence type="ECO:0000313" key="2">
    <source>
        <dbReference type="Proteomes" id="UP000198534"/>
    </source>
</evidence>
<sequence length="38" mass="4297">MQTNRPLICFHQVRQGTYNLIRQADSITTKDLVSGAYG</sequence>
<dbReference type="Proteomes" id="UP000198534">
    <property type="component" value="Unassembled WGS sequence"/>
</dbReference>
<dbReference type="AlphaFoldDB" id="A0A1H2WLH1"/>